<dbReference type="InterPro" id="IPR038757">
    <property type="entry name" value="BRAP"/>
</dbReference>
<organism evidence="2 3">
    <name type="scientific">Mizuhopecten yessoensis</name>
    <name type="common">Japanese scallop</name>
    <name type="synonym">Patinopecten yessoensis</name>
    <dbReference type="NCBI Taxonomy" id="6573"/>
    <lineage>
        <taxon>Eukaryota</taxon>
        <taxon>Metazoa</taxon>
        <taxon>Spiralia</taxon>
        <taxon>Lophotrochozoa</taxon>
        <taxon>Mollusca</taxon>
        <taxon>Bivalvia</taxon>
        <taxon>Autobranchia</taxon>
        <taxon>Pteriomorphia</taxon>
        <taxon>Pectinida</taxon>
        <taxon>Pectinoidea</taxon>
        <taxon>Pectinidae</taxon>
        <taxon>Mizuhopecten</taxon>
    </lineage>
</organism>
<dbReference type="PANTHER" id="PTHR35259">
    <property type="entry name" value="BOMBESIN RECEPTOR-ACTIVATED PROTEIN C6ORF89"/>
    <property type="match status" value="1"/>
</dbReference>
<accession>A0A210QNQ1</accession>
<dbReference type="Proteomes" id="UP000242188">
    <property type="component" value="Unassembled WGS sequence"/>
</dbReference>
<feature type="transmembrane region" description="Helical" evidence="1">
    <location>
        <begin position="68"/>
        <end position="88"/>
    </location>
</feature>
<evidence type="ECO:0000313" key="2">
    <source>
        <dbReference type="EMBL" id="OWF50370.1"/>
    </source>
</evidence>
<reference evidence="2 3" key="1">
    <citation type="journal article" date="2017" name="Nat. Ecol. Evol.">
        <title>Scallop genome provides insights into evolution of bilaterian karyotype and development.</title>
        <authorList>
            <person name="Wang S."/>
            <person name="Zhang J."/>
            <person name="Jiao W."/>
            <person name="Li J."/>
            <person name="Xun X."/>
            <person name="Sun Y."/>
            <person name="Guo X."/>
            <person name="Huan P."/>
            <person name="Dong B."/>
            <person name="Zhang L."/>
            <person name="Hu X."/>
            <person name="Sun X."/>
            <person name="Wang J."/>
            <person name="Zhao C."/>
            <person name="Wang Y."/>
            <person name="Wang D."/>
            <person name="Huang X."/>
            <person name="Wang R."/>
            <person name="Lv J."/>
            <person name="Li Y."/>
            <person name="Zhang Z."/>
            <person name="Liu B."/>
            <person name="Lu W."/>
            <person name="Hui Y."/>
            <person name="Liang J."/>
            <person name="Zhou Z."/>
            <person name="Hou R."/>
            <person name="Li X."/>
            <person name="Liu Y."/>
            <person name="Li H."/>
            <person name="Ning X."/>
            <person name="Lin Y."/>
            <person name="Zhao L."/>
            <person name="Xing Q."/>
            <person name="Dou J."/>
            <person name="Li Y."/>
            <person name="Mao J."/>
            <person name="Guo H."/>
            <person name="Dou H."/>
            <person name="Li T."/>
            <person name="Mu C."/>
            <person name="Jiang W."/>
            <person name="Fu Q."/>
            <person name="Fu X."/>
            <person name="Miao Y."/>
            <person name="Liu J."/>
            <person name="Yu Q."/>
            <person name="Li R."/>
            <person name="Liao H."/>
            <person name="Li X."/>
            <person name="Kong Y."/>
            <person name="Jiang Z."/>
            <person name="Chourrout D."/>
            <person name="Li R."/>
            <person name="Bao Z."/>
        </authorList>
    </citation>
    <scope>NUCLEOTIDE SEQUENCE [LARGE SCALE GENOMIC DNA]</scope>
    <source>
        <strain evidence="2 3">PY_sf001</strain>
    </source>
</reference>
<keyword evidence="1" id="KW-1133">Transmembrane helix</keyword>
<comment type="caution">
    <text evidence="2">The sequence shown here is derived from an EMBL/GenBank/DDBJ whole genome shotgun (WGS) entry which is preliminary data.</text>
</comment>
<name>A0A210QNQ1_MIZYE</name>
<dbReference type="SUPFAM" id="SSF51197">
    <property type="entry name" value="Clavaminate synthase-like"/>
    <property type="match status" value="1"/>
</dbReference>
<dbReference type="STRING" id="6573.A0A210QNQ1"/>
<proteinExistence type="predicted"/>
<evidence type="ECO:0000256" key="1">
    <source>
        <dbReference type="SAM" id="Phobius"/>
    </source>
</evidence>
<protein>
    <submittedName>
        <fullName evidence="2">Uncharacterized protein</fullName>
    </submittedName>
</protein>
<sequence length="359" mass="41515">MASTTAKSVTDDTSQTNDMSLEDKLAYLDKEIRLLHRFCTESGYSQQHIERCAEPFFRPIRSAKRKKLRCHLILVTAAVAVFSALLYIDPAYRLMASSGRLAYIKILPYWDWSAMFDWNCLINNPLFTDDLKEDDCKSCVDIDIIERVSDLDSVYFAEEYLKKDVPVIVEDGLKGWPEQNITVAKIKELYEQHKIMMQHSVCNLTTSITGKKDKQSPNHRRVFAEIRNQDFFLQWENCHPKAGKAFRSEFYRRPYFMPQMVEVDTSNWLLMSHGKPKFEAEPLLVPIHKQLLILIQLKGEVMVHVVPDKLCETQCKPVTSVLSEGQILLVTMTDVLYDVLYLPYGDEENISIAIHGNYD</sequence>
<dbReference type="PANTHER" id="PTHR35259:SF2">
    <property type="match status" value="1"/>
</dbReference>
<dbReference type="EMBL" id="NEDP02002617">
    <property type="protein sequence ID" value="OWF50370.1"/>
    <property type="molecule type" value="Genomic_DNA"/>
</dbReference>
<keyword evidence="3" id="KW-1185">Reference proteome</keyword>
<keyword evidence="1" id="KW-0812">Transmembrane</keyword>
<evidence type="ECO:0000313" key="3">
    <source>
        <dbReference type="Proteomes" id="UP000242188"/>
    </source>
</evidence>
<keyword evidence="1" id="KW-0472">Membrane</keyword>
<dbReference type="OrthoDB" id="10059103at2759"/>
<gene>
    <name evidence="2" type="ORF">KP79_PYT09477</name>
</gene>
<dbReference type="AlphaFoldDB" id="A0A210QNQ1"/>
<dbReference type="Gene3D" id="2.60.120.650">
    <property type="entry name" value="Cupin"/>
    <property type="match status" value="1"/>
</dbReference>